<proteinExistence type="inferred from homology"/>
<dbReference type="PANTHER" id="PTHR35936">
    <property type="entry name" value="MEMBRANE-BOUND LYTIC MUREIN TRANSGLYCOSYLASE F"/>
    <property type="match status" value="1"/>
</dbReference>
<evidence type="ECO:0000313" key="6">
    <source>
        <dbReference type="Proteomes" id="UP000242502"/>
    </source>
</evidence>
<evidence type="ECO:0000259" key="4">
    <source>
        <dbReference type="SMART" id="SM00062"/>
    </source>
</evidence>
<reference evidence="5 6" key="1">
    <citation type="journal article" date="2016" name="Appl. Environ. Microbiol.">
        <title>Lack of Overt Genome Reduction in the Bryostatin-Producing Bryozoan Symbiont "Candidatus Endobugula sertula".</title>
        <authorList>
            <person name="Miller I.J."/>
            <person name="Vanee N."/>
            <person name="Fong S.S."/>
            <person name="Lim-Fong G.E."/>
            <person name="Kwan J.C."/>
        </authorList>
    </citation>
    <scope>NUCLEOTIDE SEQUENCE [LARGE SCALE GENOMIC DNA]</scope>
    <source>
        <strain evidence="5">AB1-4</strain>
    </source>
</reference>
<name>A0A1D2QLG6_9GAMM</name>
<feature type="domain" description="Solute-binding protein family 3/N-terminal" evidence="4">
    <location>
        <begin position="57"/>
        <end position="402"/>
    </location>
</feature>
<dbReference type="InterPro" id="IPR001638">
    <property type="entry name" value="Solute-binding_3/MltF_N"/>
</dbReference>
<sequence>MRKVIVREWFVVYLLVFWGVGNIAYANELCQKPPPSNSKSKFAQCAAFSSLGRENKVLSVAVRNAPPFVYEEVDSLTGARKLKGIAVDFWETVADSLELDYQYVCVGLSDTLDSLQKGTIDIAISPLTITKQRERSFDFSHQYFNSGLVFASSPAESNFDFQKAFNTLSNAFKSDNVVYLFAIFATLLLILVILGLKNFKYYQAMPVMKDKSKPAMVMHVVLYSLLNISGIRKDVFGFSSVSMQLFSVLILIFGITVSTSLFSMVTAALTQSVSPQKNFSMANIGQYSVSTLRGSTAQRFLCDSDIRPASLEVTSTWEDALLQIADGKKDIVLGDWVQLVYLSQIPELRDKVTVHGQSFQFEPYGWGLRTNHPDKDRINQELIGLLRHKSGSDIIKRYIGDKQISLQVN</sequence>
<dbReference type="SMART" id="SM00062">
    <property type="entry name" value="PBPb"/>
    <property type="match status" value="1"/>
</dbReference>
<keyword evidence="3" id="KW-1133">Transmembrane helix</keyword>
<keyword evidence="3" id="KW-0472">Membrane</keyword>
<feature type="transmembrane region" description="Helical" evidence="3">
    <location>
        <begin position="244"/>
        <end position="269"/>
    </location>
</feature>
<protein>
    <recommendedName>
        <fullName evidence="4">Solute-binding protein family 3/N-terminal domain-containing protein</fullName>
    </recommendedName>
</protein>
<comment type="similarity">
    <text evidence="1">Belongs to the bacterial solute-binding protein 3 family.</text>
</comment>
<dbReference type="STRING" id="62101.AB835_14295"/>
<dbReference type="SUPFAM" id="SSF53850">
    <property type="entry name" value="Periplasmic binding protein-like II"/>
    <property type="match status" value="1"/>
</dbReference>
<evidence type="ECO:0000256" key="2">
    <source>
        <dbReference type="ARBA" id="ARBA00022729"/>
    </source>
</evidence>
<evidence type="ECO:0000256" key="3">
    <source>
        <dbReference type="SAM" id="Phobius"/>
    </source>
</evidence>
<gene>
    <name evidence="5" type="ORF">AB835_14295</name>
</gene>
<organism evidence="5 6">
    <name type="scientific">Candidatus Endobugula sertula</name>
    <name type="common">Bugula neritina bacterial symbiont</name>
    <dbReference type="NCBI Taxonomy" id="62101"/>
    <lineage>
        <taxon>Bacteria</taxon>
        <taxon>Pseudomonadati</taxon>
        <taxon>Pseudomonadota</taxon>
        <taxon>Gammaproteobacteria</taxon>
        <taxon>Cellvibrionales</taxon>
        <taxon>Cellvibrionaceae</taxon>
        <taxon>Candidatus Endobugula</taxon>
    </lineage>
</organism>
<dbReference type="Pfam" id="PF00497">
    <property type="entry name" value="SBP_bac_3"/>
    <property type="match status" value="1"/>
</dbReference>
<dbReference type="AlphaFoldDB" id="A0A1D2QLG6"/>
<evidence type="ECO:0000256" key="1">
    <source>
        <dbReference type="ARBA" id="ARBA00010333"/>
    </source>
</evidence>
<accession>A0A1D2QLG6</accession>
<feature type="transmembrane region" description="Helical" evidence="3">
    <location>
        <begin position="177"/>
        <end position="196"/>
    </location>
</feature>
<comment type="caution">
    <text evidence="5">The sequence shown here is derived from an EMBL/GenBank/DDBJ whole genome shotgun (WGS) entry which is preliminary data.</text>
</comment>
<dbReference type="Proteomes" id="UP000242502">
    <property type="component" value="Unassembled WGS sequence"/>
</dbReference>
<dbReference type="EMBL" id="MDLC01000084">
    <property type="protein sequence ID" value="ODS22413.1"/>
    <property type="molecule type" value="Genomic_DNA"/>
</dbReference>
<evidence type="ECO:0000313" key="5">
    <source>
        <dbReference type="EMBL" id="ODS22413.1"/>
    </source>
</evidence>
<keyword evidence="2" id="KW-0732">Signal</keyword>
<dbReference type="Gene3D" id="3.40.190.10">
    <property type="entry name" value="Periplasmic binding protein-like II"/>
    <property type="match status" value="3"/>
</dbReference>
<dbReference type="PANTHER" id="PTHR35936:SF38">
    <property type="entry name" value="GLUTAMINE-BINDING PERIPLASMIC PROTEIN"/>
    <property type="match status" value="1"/>
</dbReference>
<keyword evidence="3" id="KW-0812">Transmembrane</keyword>